<dbReference type="InterPro" id="IPR033186">
    <property type="entry name" value="HerA_C"/>
</dbReference>
<organism evidence="3 4">
    <name type="scientific">Stappia indica</name>
    <dbReference type="NCBI Taxonomy" id="538381"/>
    <lineage>
        <taxon>Bacteria</taxon>
        <taxon>Pseudomonadati</taxon>
        <taxon>Pseudomonadota</taxon>
        <taxon>Alphaproteobacteria</taxon>
        <taxon>Hyphomicrobiales</taxon>
        <taxon>Stappiaceae</taxon>
        <taxon>Stappia</taxon>
    </lineage>
</organism>
<dbReference type="STRING" id="538381.GCA_001696535_03096"/>
<feature type="compositionally biased region" description="Basic and acidic residues" evidence="1">
    <location>
        <begin position="448"/>
        <end position="466"/>
    </location>
</feature>
<dbReference type="AlphaFoldDB" id="A0A285RTS3"/>
<dbReference type="PANTHER" id="PTHR30121:SF6">
    <property type="entry name" value="SLR6007 PROTEIN"/>
    <property type="match status" value="1"/>
</dbReference>
<evidence type="ECO:0000259" key="2">
    <source>
        <dbReference type="Pfam" id="PF05872"/>
    </source>
</evidence>
<name>A0A285RTS3_9HYPH</name>
<evidence type="ECO:0000256" key="1">
    <source>
        <dbReference type="SAM" id="MobiDB-lite"/>
    </source>
</evidence>
<dbReference type="PANTHER" id="PTHR30121">
    <property type="entry name" value="UNCHARACTERIZED PROTEIN YJGR-RELATED"/>
    <property type="match status" value="1"/>
</dbReference>
<evidence type="ECO:0000313" key="4">
    <source>
        <dbReference type="Proteomes" id="UP000219331"/>
    </source>
</evidence>
<feature type="region of interest" description="Disordered" evidence="1">
    <location>
        <begin position="448"/>
        <end position="506"/>
    </location>
</feature>
<dbReference type="Gene3D" id="3.40.50.300">
    <property type="entry name" value="P-loop containing nucleotide triphosphate hydrolases"/>
    <property type="match status" value="2"/>
</dbReference>
<dbReference type="Proteomes" id="UP000219331">
    <property type="component" value="Unassembled WGS sequence"/>
</dbReference>
<proteinExistence type="predicted"/>
<dbReference type="OrthoDB" id="9758751at2"/>
<feature type="domain" description="Helicase HerA-like C-terminal" evidence="2">
    <location>
        <begin position="28"/>
        <end position="531"/>
    </location>
</feature>
<protein>
    <recommendedName>
        <fullName evidence="2">Helicase HerA-like C-terminal domain-containing protein</fullName>
    </recommendedName>
</protein>
<dbReference type="InterPro" id="IPR051162">
    <property type="entry name" value="T4SS_component"/>
</dbReference>
<dbReference type="EMBL" id="OBML01000002">
    <property type="protein sequence ID" value="SOB97175.1"/>
    <property type="molecule type" value="Genomic_DNA"/>
</dbReference>
<dbReference type="Pfam" id="PF05872">
    <property type="entry name" value="HerA_C"/>
    <property type="match status" value="1"/>
</dbReference>
<keyword evidence="4" id="KW-1185">Reference proteome</keyword>
<dbReference type="InterPro" id="IPR027417">
    <property type="entry name" value="P-loop_NTPase"/>
</dbReference>
<dbReference type="SUPFAM" id="SSF52540">
    <property type="entry name" value="P-loop containing nucleoside triphosphate hydrolases"/>
    <property type="match status" value="1"/>
</dbReference>
<sequence length="535" mass="58550">MVFGGPEGFRDAAEAHKVQDADKIFIGASGKPEYLTLKLANRHGLITGATGTGKTVSLQILAEGFSNAGVPVFCADVKGDLSGIAASGEKKDFLEKRAAQIGFTDDYIYEDFPTIFWDLFGEQGHPIRATVSEMGPLLLARLMDLNPTQEGVLNVAFELADDEGLLLLDLKDLQALLAHVSERAQELSRVYGNVSKASVGAIQRQLLVLDRQGGDAFFGEPALDIRDMMRTTRDGRGVVSVLAADKLMGAPRLYATFLLWLLSELFEELPEVGDPEKPRLVFFFDEAHLLFSEAPKALLEKVEQVVRLIRSKGVGVYFVTQNPLDVPDTVLAQLGNRVQHALRAYTPREQKAVRAAAETFRPNPDLDTERTIMELGVGEALVSVLEGKGVPSIVQRTLVRPPSSRLGPLTASERREIITMSPVGHLYDETVDRDSAFEVLKRRAEEAARMEERQQAREEQETERRGAPRRTRSGFEIPDFGTSPAPAPSRSRTRSSRSRSDSVADAAVKSVVRSLGSALGRALARGVLGSIKRGF</sequence>
<accession>A0A285RTS3</accession>
<evidence type="ECO:0000313" key="3">
    <source>
        <dbReference type="EMBL" id="SOB97175.1"/>
    </source>
</evidence>
<reference evidence="3 4" key="1">
    <citation type="submission" date="2017-08" db="EMBL/GenBank/DDBJ databases">
        <authorList>
            <person name="de Groot N.N."/>
        </authorList>
    </citation>
    <scope>NUCLEOTIDE SEQUENCE [LARGE SCALE GENOMIC DNA]</scope>
    <source>
        <strain evidence="3 4">USBA 352</strain>
    </source>
</reference>
<gene>
    <name evidence="3" type="ORF">SAMN05421512_102425</name>
</gene>